<keyword evidence="4 7" id="KW-0813">Transport</keyword>
<proteinExistence type="inferred from homology"/>
<comment type="pathway">
    <text evidence="1 7">Cofactor biosynthesis; pyrroloquinoline quinone biosynthesis.</text>
</comment>
<evidence type="ECO:0000256" key="1">
    <source>
        <dbReference type="ARBA" id="ARBA00004886"/>
    </source>
</evidence>
<dbReference type="InterPro" id="IPR011842">
    <property type="entry name" value="PQQ_synth_PqqB"/>
</dbReference>
<comment type="similarity">
    <text evidence="2 7">Belongs to the PqqB family.</text>
</comment>
<dbReference type="PATRIC" id="fig|330734.3.peg.1315"/>
<dbReference type="AlphaFoldDB" id="A0A0H4HZD6"/>
<evidence type="ECO:0000313" key="9">
    <source>
        <dbReference type="EMBL" id="AKO52071.1"/>
    </source>
</evidence>
<accession>A0A0H4HZD6</accession>
<protein>
    <recommendedName>
        <fullName evidence="3 7">Coenzyme PQQ synthesis protein B</fullName>
    </recommendedName>
    <alternativeName>
        <fullName evidence="6 7">Pyrroloquinoline quinone biosynthesis protein B</fullName>
    </alternativeName>
</protein>
<evidence type="ECO:0000256" key="5">
    <source>
        <dbReference type="ARBA" id="ARBA00022905"/>
    </source>
</evidence>
<evidence type="ECO:0000313" key="10">
    <source>
        <dbReference type="Proteomes" id="UP000036406"/>
    </source>
</evidence>
<dbReference type="KEGG" id="mpq:ABA45_06210"/>
<dbReference type="Gene3D" id="3.60.15.10">
    <property type="entry name" value="Ribonuclease Z/Hydroxyacylglutathione hydrolase-like"/>
    <property type="match status" value="1"/>
</dbReference>
<dbReference type="NCBIfam" id="TIGR02108">
    <property type="entry name" value="PQQ_syn_pqqB"/>
    <property type="match status" value="1"/>
</dbReference>
<organism evidence="9 10">
    <name type="scientific">Marinobacter psychrophilus</name>
    <dbReference type="NCBI Taxonomy" id="330734"/>
    <lineage>
        <taxon>Bacteria</taxon>
        <taxon>Pseudomonadati</taxon>
        <taxon>Pseudomonadota</taxon>
        <taxon>Gammaproteobacteria</taxon>
        <taxon>Pseudomonadales</taxon>
        <taxon>Marinobacteraceae</taxon>
        <taxon>Marinobacter</taxon>
    </lineage>
</organism>
<dbReference type="Pfam" id="PF12706">
    <property type="entry name" value="Lactamase_B_2"/>
    <property type="match status" value="1"/>
</dbReference>
<dbReference type="GO" id="GO:0018189">
    <property type="term" value="P:pyrroloquinoline quinone biosynthetic process"/>
    <property type="evidence" value="ECO:0007669"/>
    <property type="project" value="UniProtKB-UniRule"/>
</dbReference>
<dbReference type="InterPro" id="IPR001279">
    <property type="entry name" value="Metallo-B-lactamas"/>
</dbReference>
<evidence type="ECO:0000256" key="3">
    <source>
        <dbReference type="ARBA" id="ARBA00015084"/>
    </source>
</evidence>
<dbReference type="Proteomes" id="UP000036406">
    <property type="component" value="Chromosome"/>
</dbReference>
<evidence type="ECO:0000259" key="8">
    <source>
        <dbReference type="Pfam" id="PF12706"/>
    </source>
</evidence>
<dbReference type="PANTHER" id="PTHR42663:SF7">
    <property type="entry name" value="COENZYME PQQ SYNTHESIS PROTEIN B"/>
    <property type="match status" value="1"/>
</dbReference>
<keyword evidence="10" id="KW-1185">Reference proteome</keyword>
<dbReference type="RefSeq" id="WP_048384768.1">
    <property type="nucleotide sequence ID" value="NZ_CP011494.1"/>
</dbReference>
<evidence type="ECO:0000256" key="6">
    <source>
        <dbReference type="ARBA" id="ARBA00030966"/>
    </source>
</evidence>
<dbReference type="HAMAP" id="MF_00653">
    <property type="entry name" value="PQQ_syn_PqqB"/>
    <property type="match status" value="1"/>
</dbReference>
<dbReference type="STRING" id="330734.ABA45_06210"/>
<evidence type="ECO:0000256" key="2">
    <source>
        <dbReference type="ARBA" id="ARBA00008481"/>
    </source>
</evidence>
<keyword evidence="5 7" id="KW-0884">PQQ biosynthesis</keyword>
<dbReference type="SUPFAM" id="SSF56281">
    <property type="entry name" value="Metallo-hydrolase/oxidoreductase"/>
    <property type="match status" value="1"/>
</dbReference>
<feature type="domain" description="Metallo-beta-lactamase" evidence="8">
    <location>
        <begin position="50"/>
        <end position="274"/>
    </location>
</feature>
<evidence type="ECO:0000256" key="7">
    <source>
        <dbReference type="HAMAP-Rule" id="MF_00653"/>
    </source>
</evidence>
<reference evidence="9 10" key="1">
    <citation type="submission" date="2015-05" db="EMBL/GenBank/DDBJ databases">
        <title>Complete genome of Marinobacter psychrophilus strain 20041T isolated from sea-ice of the Canadian Basin.</title>
        <authorList>
            <person name="Song L."/>
            <person name="Ren L."/>
            <person name="Yu Y."/>
            <person name="Wang X."/>
        </authorList>
    </citation>
    <scope>NUCLEOTIDE SEQUENCE [LARGE SCALE GENOMIC DNA]</scope>
    <source>
        <strain evidence="9 10">20041</strain>
    </source>
</reference>
<dbReference type="EMBL" id="CP011494">
    <property type="protein sequence ID" value="AKO52071.1"/>
    <property type="molecule type" value="Genomic_DNA"/>
</dbReference>
<name>A0A0H4HZD6_9GAMM</name>
<sequence>MYIQVLGSAAGGGFPQWNCNCANCDGLRKGTVNAHARTQSSIAVSEDGERWILFNASPDIRAQLASFPAMQPARALRDTGIAAVLLIDSQVDHTTGLLTLREGLPLDIWCTAQVHEDLSSGFPLFPMLEHWNGGLRWQEIALGDGAAEGFVIPCAPNLKLTAIPLLSNAPPYSPRRDQPHPGDNIGVFIEDTRTGATVLYAPGLGKPDEHILQWMRQADVLMVDGTVWHDDEMIRQQVGTKTGQDMGHLAQSGPGGMMEVLDTMMARRKILIHINNTNPILNEDSAERAQLALHGIEVAWDGMHIDLSGTP</sequence>
<comment type="function">
    <text evidence="7">May be involved in the transport of PQQ or its precursor to the periplasm.</text>
</comment>
<dbReference type="PANTHER" id="PTHR42663">
    <property type="entry name" value="HYDROLASE C777.06C-RELATED-RELATED"/>
    <property type="match status" value="1"/>
</dbReference>
<dbReference type="InterPro" id="IPR036866">
    <property type="entry name" value="RibonucZ/Hydroxyglut_hydro"/>
</dbReference>
<gene>
    <name evidence="7" type="primary">pqqB</name>
    <name evidence="9" type="ORF">ABA45_06210</name>
</gene>
<dbReference type="CDD" id="cd16274">
    <property type="entry name" value="PQQB-like_MBL-fold"/>
    <property type="match status" value="1"/>
</dbReference>
<dbReference type="UniPathway" id="UPA00539"/>
<evidence type="ECO:0000256" key="4">
    <source>
        <dbReference type="ARBA" id="ARBA00022448"/>
    </source>
</evidence>